<evidence type="ECO:0000256" key="1">
    <source>
        <dbReference type="ARBA" id="ARBA00004651"/>
    </source>
</evidence>
<evidence type="ECO:0000256" key="2">
    <source>
        <dbReference type="ARBA" id="ARBA00022448"/>
    </source>
</evidence>
<keyword evidence="3" id="KW-0812">Transmembrane</keyword>
<accession>A0A268P310</accession>
<dbReference type="Pfam" id="PF00664">
    <property type="entry name" value="ABC_membrane"/>
    <property type="match status" value="1"/>
</dbReference>
<dbReference type="GO" id="GO:0005886">
    <property type="term" value="C:plasma membrane"/>
    <property type="evidence" value="ECO:0007669"/>
    <property type="project" value="UniProtKB-SubCell"/>
</dbReference>
<dbReference type="FunFam" id="3.40.50.300:FF:000287">
    <property type="entry name" value="Multidrug ABC transporter ATP-binding protein"/>
    <property type="match status" value="1"/>
</dbReference>
<dbReference type="InterPro" id="IPR003439">
    <property type="entry name" value="ABC_transporter-like_ATP-bd"/>
</dbReference>
<comment type="caution">
    <text evidence="8">The sequence shown here is derived from an EMBL/GenBank/DDBJ whole genome shotgun (WGS) entry which is preliminary data.</text>
</comment>
<proteinExistence type="predicted"/>
<evidence type="ECO:0000256" key="4">
    <source>
        <dbReference type="ARBA" id="ARBA00022741"/>
    </source>
</evidence>
<comment type="subcellular location">
    <subcellularLocation>
        <location evidence="1">Cell membrane</location>
        <topology evidence="1">Multi-pass membrane protein</topology>
    </subcellularLocation>
</comment>
<dbReference type="GO" id="GO:0005524">
    <property type="term" value="F:ATP binding"/>
    <property type="evidence" value="ECO:0007669"/>
    <property type="project" value="UniProtKB-KW"/>
</dbReference>
<dbReference type="PROSITE" id="PS50893">
    <property type="entry name" value="ABC_TRANSPORTER_2"/>
    <property type="match status" value="1"/>
</dbReference>
<dbReference type="InterPro" id="IPR036640">
    <property type="entry name" value="ABC1_TM_sf"/>
</dbReference>
<evidence type="ECO:0000313" key="8">
    <source>
        <dbReference type="EMBL" id="PAE90061.1"/>
    </source>
</evidence>
<evidence type="ECO:0000256" key="6">
    <source>
        <dbReference type="ARBA" id="ARBA00022989"/>
    </source>
</evidence>
<keyword evidence="4" id="KW-0547">Nucleotide-binding</keyword>
<name>A0A268P310_SHOCL</name>
<dbReference type="InterPro" id="IPR027417">
    <property type="entry name" value="P-loop_NTPase"/>
</dbReference>
<dbReference type="InterPro" id="IPR017871">
    <property type="entry name" value="ABC_transporter-like_CS"/>
</dbReference>
<dbReference type="SUPFAM" id="SSF52540">
    <property type="entry name" value="P-loop containing nucleoside triphosphate hydrolases"/>
    <property type="match status" value="1"/>
</dbReference>
<sequence length="594" mass="66397">MKHTDGVMTGREQRAVFWRLLRYAGPHKKRFMLALAIMMVAAGAELLQPILIARFIDDYLTPQLFELKPLLTLAVLYVGLLIAAVIGQYVQSVLFWRIALSIVQALRLDVFAHVQKLGLSFFDRMPGGALISRITNDTEAIKELYVSVLAVFVQNGVFMIGTFLAMFYLNATLAFYCLAFLPLLLAVVGLYRKISSRFYEQVSAKLSEINAKLSESIQGMAIIQAFRQEKRLQKEFADTNEAHYRAGFRAMKADGLLLRPIVDVLSHLAIAIILLYFGFGSFAGPVEIGVLYAFVNYLDRFFEPVNQIMQRLSLFQQAIVSAGRVFRLMDQQEFAPGKQGDDKPQMADGEIEFDNVTFSYDGKTDVLKNISFTVKKGETLAIVGHTGSGKSSIIHLLLRFYPLKQGSIRIDRNELSAYPEEELRQKVGLVLQDPFMYSGTIASNITLFRDGYTQADVEAAAAFVGADAFINKLPDGYQTEVTERGGTFSSGERQLLSFARTMIADPPILILDEATAMVDTETEEAIQKALVAMEQNRTTIAIAHRLSTIKHADQILVLHQGEIAEQGSHEELLSKKGLYYKMYLLQAREKTAAI</sequence>
<dbReference type="SMART" id="SM00382">
    <property type="entry name" value="AAA"/>
    <property type="match status" value="1"/>
</dbReference>
<dbReference type="SUPFAM" id="SSF90123">
    <property type="entry name" value="ABC transporter transmembrane region"/>
    <property type="match status" value="1"/>
</dbReference>
<dbReference type="PANTHER" id="PTHR43394:SF1">
    <property type="entry name" value="ATP-BINDING CASSETTE SUB-FAMILY B MEMBER 10, MITOCHONDRIAL"/>
    <property type="match status" value="1"/>
</dbReference>
<dbReference type="GO" id="GO:0016887">
    <property type="term" value="F:ATP hydrolysis activity"/>
    <property type="evidence" value="ECO:0007669"/>
    <property type="project" value="InterPro"/>
</dbReference>
<organism evidence="8 9">
    <name type="scientific">Shouchella clausii</name>
    <name type="common">Alkalihalobacillus clausii</name>
    <dbReference type="NCBI Taxonomy" id="79880"/>
    <lineage>
        <taxon>Bacteria</taxon>
        <taxon>Bacillati</taxon>
        <taxon>Bacillota</taxon>
        <taxon>Bacilli</taxon>
        <taxon>Bacillales</taxon>
        <taxon>Bacillaceae</taxon>
        <taxon>Shouchella</taxon>
    </lineage>
</organism>
<dbReference type="Proteomes" id="UP000216207">
    <property type="component" value="Unassembled WGS sequence"/>
</dbReference>
<evidence type="ECO:0000256" key="5">
    <source>
        <dbReference type="ARBA" id="ARBA00022840"/>
    </source>
</evidence>
<dbReference type="EMBL" id="NPCC01000005">
    <property type="protein sequence ID" value="PAE90061.1"/>
    <property type="molecule type" value="Genomic_DNA"/>
</dbReference>
<dbReference type="AlphaFoldDB" id="A0A268P310"/>
<gene>
    <name evidence="8" type="ORF">CHH72_03510</name>
</gene>
<dbReference type="InterPro" id="IPR011527">
    <property type="entry name" value="ABC1_TM_dom"/>
</dbReference>
<keyword evidence="2" id="KW-0813">Transport</keyword>
<dbReference type="PROSITE" id="PS00211">
    <property type="entry name" value="ABC_TRANSPORTER_1"/>
    <property type="match status" value="1"/>
</dbReference>
<keyword evidence="7" id="KW-0472">Membrane</keyword>
<dbReference type="CDD" id="cd03254">
    <property type="entry name" value="ABCC_Glucan_exporter_like"/>
    <property type="match status" value="1"/>
</dbReference>
<reference evidence="8 9" key="1">
    <citation type="submission" date="2017-07" db="EMBL/GenBank/DDBJ databases">
        <title>Isolation and whole genome analysis of endospore-forming bacteria from heroin.</title>
        <authorList>
            <person name="Kalinowski J."/>
            <person name="Ahrens B."/>
            <person name="Al-Dilaimi A."/>
            <person name="Winkler A."/>
            <person name="Wibberg D."/>
            <person name="Schleenbecker U."/>
            <person name="Ruckert C."/>
            <person name="Wolfel R."/>
            <person name="Grass G."/>
        </authorList>
    </citation>
    <scope>NUCLEOTIDE SEQUENCE [LARGE SCALE GENOMIC DNA]</scope>
    <source>
        <strain evidence="8 9">7539</strain>
    </source>
</reference>
<protein>
    <submittedName>
        <fullName evidence="8">Multidrug ABC transporter ATP-binding protein</fullName>
    </submittedName>
</protein>
<dbReference type="CDD" id="cd18544">
    <property type="entry name" value="ABC_6TM_TmrA_like"/>
    <property type="match status" value="1"/>
</dbReference>
<evidence type="ECO:0000313" key="9">
    <source>
        <dbReference type="Proteomes" id="UP000216207"/>
    </source>
</evidence>
<evidence type="ECO:0000256" key="3">
    <source>
        <dbReference type="ARBA" id="ARBA00022692"/>
    </source>
</evidence>
<dbReference type="RefSeq" id="WP_011247003.1">
    <property type="nucleotide sequence ID" value="NZ_CP012475.1"/>
</dbReference>
<dbReference type="PANTHER" id="PTHR43394">
    <property type="entry name" value="ATP-DEPENDENT PERMEASE MDL1, MITOCHONDRIAL"/>
    <property type="match status" value="1"/>
</dbReference>
<dbReference type="InterPro" id="IPR039421">
    <property type="entry name" value="Type_1_exporter"/>
</dbReference>
<dbReference type="InterPro" id="IPR003593">
    <property type="entry name" value="AAA+_ATPase"/>
</dbReference>
<dbReference type="PROSITE" id="PS50929">
    <property type="entry name" value="ABC_TM1F"/>
    <property type="match status" value="1"/>
</dbReference>
<dbReference type="Pfam" id="PF00005">
    <property type="entry name" value="ABC_tran"/>
    <property type="match status" value="1"/>
</dbReference>
<keyword evidence="6" id="KW-1133">Transmembrane helix</keyword>
<dbReference type="Gene3D" id="3.40.50.300">
    <property type="entry name" value="P-loop containing nucleotide triphosphate hydrolases"/>
    <property type="match status" value="1"/>
</dbReference>
<dbReference type="Gene3D" id="1.20.1560.10">
    <property type="entry name" value="ABC transporter type 1, transmembrane domain"/>
    <property type="match status" value="1"/>
</dbReference>
<evidence type="ECO:0000256" key="7">
    <source>
        <dbReference type="ARBA" id="ARBA00023136"/>
    </source>
</evidence>
<keyword evidence="5 8" id="KW-0067">ATP-binding</keyword>
<dbReference type="GO" id="GO:0015421">
    <property type="term" value="F:ABC-type oligopeptide transporter activity"/>
    <property type="evidence" value="ECO:0007669"/>
    <property type="project" value="TreeGrafter"/>
</dbReference>
<dbReference type="OMA" id="MTWLGER"/>